<gene>
    <name evidence="4" type="ORF">KDH_72500</name>
</gene>
<proteinExistence type="predicted"/>
<evidence type="ECO:0000256" key="1">
    <source>
        <dbReference type="SAM" id="MobiDB-lite"/>
    </source>
</evidence>
<dbReference type="Proteomes" id="UP001344906">
    <property type="component" value="Unassembled WGS sequence"/>
</dbReference>
<evidence type="ECO:0000259" key="3">
    <source>
        <dbReference type="Pfam" id="PF13349"/>
    </source>
</evidence>
<evidence type="ECO:0000313" key="5">
    <source>
        <dbReference type="Proteomes" id="UP001344906"/>
    </source>
</evidence>
<protein>
    <recommendedName>
        <fullName evidence="3">DUF4097 domain-containing protein</fullName>
    </recommendedName>
</protein>
<keyword evidence="5" id="KW-1185">Reference proteome</keyword>
<keyword evidence="2" id="KW-1133">Transmembrane helix</keyword>
<evidence type="ECO:0000313" key="4">
    <source>
        <dbReference type="EMBL" id="GLV60431.1"/>
    </source>
</evidence>
<feature type="region of interest" description="Disordered" evidence="1">
    <location>
        <begin position="1"/>
        <end position="50"/>
    </location>
</feature>
<dbReference type="InterPro" id="IPR025164">
    <property type="entry name" value="Toastrack_DUF4097"/>
</dbReference>
<accession>A0ABQ6G1M7</accession>
<feature type="transmembrane region" description="Helical" evidence="2">
    <location>
        <begin position="78"/>
        <end position="97"/>
    </location>
</feature>
<sequence length="321" mass="33926">MSQQQSHFDENGPQEPSYAPRRYFEGQVPLEVNQDPREQAGGPREYSYAPVGDEYTASYGQGEKLTPRPPQRTHRGRNWIIGIVIVLALVWGAGASMSNVHGPMDFHGPMNMSKEGRAQPETTSSTYTGSQLVLRGVRGNVHIHGGSSDQVQVNTSNDINLKGSTDNGVITLQEAGMPGKPGPGVGDDGGNIDVTVPKGMQITVDMAMGSVGVDGVAGKLNIQAADGEISINDTTLQDGSKLQTFNGPIRFNGSLDPKGSYDFETANGDVSVRLPQGSAANVSTNTVHGDINNHLDSSGNDPNAANVTIKTISGDITIDNQ</sequence>
<comment type="caution">
    <text evidence="4">The sequence shown here is derived from an EMBL/GenBank/DDBJ whole genome shotgun (WGS) entry which is preliminary data.</text>
</comment>
<name>A0ABQ6G1M7_9CHLR</name>
<dbReference type="Pfam" id="PF13349">
    <property type="entry name" value="DUF4097"/>
    <property type="match status" value="1"/>
</dbReference>
<keyword evidence="2" id="KW-0472">Membrane</keyword>
<organism evidence="4 5">
    <name type="scientific">Dictyobacter halimunensis</name>
    <dbReference type="NCBI Taxonomy" id="3026934"/>
    <lineage>
        <taxon>Bacteria</taxon>
        <taxon>Bacillati</taxon>
        <taxon>Chloroflexota</taxon>
        <taxon>Ktedonobacteria</taxon>
        <taxon>Ktedonobacterales</taxon>
        <taxon>Dictyobacteraceae</taxon>
        <taxon>Dictyobacter</taxon>
    </lineage>
</organism>
<feature type="domain" description="DUF4097" evidence="3">
    <location>
        <begin position="190"/>
        <end position="318"/>
    </location>
</feature>
<evidence type="ECO:0000256" key="2">
    <source>
        <dbReference type="SAM" id="Phobius"/>
    </source>
</evidence>
<dbReference type="EMBL" id="BSRI01000002">
    <property type="protein sequence ID" value="GLV60431.1"/>
    <property type="molecule type" value="Genomic_DNA"/>
</dbReference>
<dbReference type="RefSeq" id="WP_338257502.1">
    <property type="nucleotide sequence ID" value="NZ_BSRI01000002.1"/>
</dbReference>
<reference evidence="4 5" key="1">
    <citation type="submission" date="2023-02" db="EMBL/GenBank/DDBJ databases">
        <title>Dictyobacter halimunensis sp. nov., a new member of the class Ktedonobacteria from forest soil in a geothermal area.</title>
        <authorList>
            <person name="Rachmania M.K."/>
            <person name="Ningsih F."/>
            <person name="Sakai Y."/>
            <person name="Yabe S."/>
            <person name="Yokota A."/>
            <person name="Sjamsuridzal W."/>
        </authorList>
    </citation>
    <scope>NUCLEOTIDE SEQUENCE [LARGE SCALE GENOMIC DNA]</scope>
    <source>
        <strain evidence="4 5">S3.2.2.5</strain>
    </source>
</reference>
<keyword evidence="2" id="KW-0812">Transmembrane</keyword>